<dbReference type="InterPro" id="IPR036986">
    <property type="entry name" value="S4_RNA-bd_sf"/>
</dbReference>
<feature type="domain" description="Small ribosomal subunit protein uS4 N-terminal" evidence="11">
    <location>
        <begin position="3"/>
        <end position="97"/>
    </location>
</feature>
<comment type="function">
    <text evidence="9">With S5 and S12 plays an important role in translational accuracy.</text>
</comment>
<dbReference type="CDD" id="cd00165">
    <property type="entry name" value="S4"/>
    <property type="match status" value="1"/>
</dbReference>
<comment type="function">
    <text evidence="1 9">One of the primary rRNA binding proteins, it binds directly to 16S rRNA where it nucleates assembly of the body of the 30S subunit.</text>
</comment>
<dbReference type="Gene3D" id="3.10.290.10">
    <property type="entry name" value="RNA-binding S4 domain"/>
    <property type="match status" value="1"/>
</dbReference>
<dbReference type="SUPFAM" id="SSF55174">
    <property type="entry name" value="Alpha-L RNA-binding motif"/>
    <property type="match status" value="1"/>
</dbReference>
<accession>A0A0H4TDE2</accession>
<dbReference type="InterPro" id="IPR001912">
    <property type="entry name" value="Ribosomal_uS4_N"/>
</dbReference>
<evidence type="ECO:0000256" key="9">
    <source>
        <dbReference type="HAMAP-Rule" id="MF_01306"/>
    </source>
</evidence>
<keyword evidence="5 9" id="KW-0689">Ribosomal protein</keyword>
<evidence type="ECO:0000256" key="7">
    <source>
        <dbReference type="ARBA" id="ARBA00025813"/>
    </source>
</evidence>
<dbReference type="InterPro" id="IPR005709">
    <property type="entry name" value="Ribosomal_uS4_bac-type"/>
</dbReference>
<gene>
    <name evidence="9" type="primary">rpsD</name>
</gene>
<comment type="similarity">
    <text evidence="2 9">Belongs to the universal ribosomal protein uS4 family.</text>
</comment>
<evidence type="ECO:0000256" key="8">
    <source>
        <dbReference type="ARBA" id="ARBA00035254"/>
    </source>
</evidence>
<comment type="subunit">
    <text evidence="7 9">Part of the 30S ribosomal subunit. Contacts protein S5. The interaction surface between S4 and S5 is involved in control of translational fidelity.</text>
</comment>
<dbReference type="HAMAP" id="MF_01306_B">
    <property type="entry name" value="Ribosomal_uS4_B"/>
    <property type="match status" value="1"/>
</dbReference>
<dbReference type="SMART" id="SM01390">
    <property type="entry name" value="Ribosomal_S4"/>
    <property type="match status" value="1"/>
</dbReference>
<dbReference type="FunFam" id="3.10.290.10:FF:000001">
    <property type="entry name" value="30S ribosomal protein S4"/>
    <property type="match status" value="1"/>
</dbReference>
<evidence type="ECO:0000256" key="3">
    <source>
        <dbReference type="ARBA" id="ARBA00022730"/>
    </source>
</evidence>
<dbReference type="Gene3D" id="1.10.1050.10">
    <property type="entry name" value="Ribosomal Protein S4 Delta 41, Chain A, domain 1"/>
    <property type="match status" value="1"/>
</dbReference>
<evidence type="ECO:0000259" key="11">
    <source>
        <dbReference type="SMART" id="SM01390"/>
    </source>
</evidence>
<dbReference type="SMART" id="SM00363">
    <property type="entry name" value="S4"/>
    <property type="match status" value="1"/>
</dbReference>
<dbReference type="NCBIfam" id="TIGR01017">
    <property type="entry name" value="rpsD_bact"/>
    <property type="match status" value="1"/>
</dbReference>
<dbReference type="GO" id="GO:0015935">
    <property type="term" value="C:small ribosomal subunit"/>
    <property type="evidence" value="ECO:0007669"/>
    <property type="project" value="InterPro"/>
</dbReference>
<dbReference type="FunFam" id="1.10.1050.10:FF:000001">
    <property type="entry name" value="30S ribosomal protein S4"/>
    <property type="match status" value="1"/>
</dbReference>
<name>A0A0H4TDE2_9CHLR</name>
<evidence type="ECO:0000256" key="6">
    <source>
        <dbReference type="ARBA" id="ARBA00023274"/>
    </source>
</evidence>
<dbReference type="InterPro" id="IPR002942">
    <property type="entry name" value="S4_RNA-bd"/>
</dbReference>
<reference evidence="12" key="1">
    <citation type="journal article" date="2015" name="ISME J.">
        <title>Aquifer environment selects for microbial species cohorts in sediment and groundwater.</title>
        <authorList>
            <person name="Hug L.A."/>
            <person name="Thomas B.C."/>
            <person name="Brown C.T."/>
            <person name="Frischkorn K.R."/>
            <person name="Williams K.H."/>
            <person name="Tringe S.G."/>
            <person name="Banfield J.F."/>
        </authorList>
    </citation>
    <scope>NUCLEOTIDE SEQUENCE</scope>
</reference>
<dbReference type="GO" id="GO:0003735">
    <property type="term" value="F:structural constituent of ribosome"/>
    <property type="evidence" value="ECO:0007669"/>
    <property type="project" value="InterPro"/>
</dbReference>
<evidence type="ECO:0000313" key="12">
    <source>
        <dbReference type="EMBL" id="AKQ04910.1"/>
    </source>
</evidence>
<sequence length="208" mass="24308">MARYTGPVCRMCRREGMKLFFKGARCYTKKCAFERRPSPPGQHGIRRRKVSEFGMQLREKQKMRRVYGVLERQFKNYFAEAESRPGVTGENLLRLLETRLDNTVYRMGFASSRSQGRQMVLHGHFQVNGRPVNVPSYQVRPDDVVEVRESRRKRTPFQNAAETLAAAQVPDWVHVEPDKLRGTIAYPPRRDQMPAELNEQLVVEFYSR</sequence>
<dbReference type="GO" id="GO:0042274">
    <property type="term" value="P:ribosomal small subunit biogenesis"/>
    <property type="evidence" value="ECO:0007669"/>
    <property type="project" value="TreeGrafter"/>
</dbReference>
<keyword evidence="3 9" id="KW-0699">rRNA-binding</keyword>
<dbReference type="PANTHER" id="PTHR11831:SF4">
    <property type="entry name" value="SMALL RIBOSOMAL SUBUNIT PROTEIN US4M"/>
    <property type="match status" value="1"/>
</dbReference>
<dbReference type="AlphaFoldDB" id="A0A0H4TDE2"/>
<keyword evidence="4 9" id="KW-0694">RNA-binding</keyword>
<dbReference type="PANTHER" id="PTHR11831">
    <property type="entry name" value="30S 40S RIBOSOMAL PROTEIN"/>
    <property type="match status" value="1"/>
</dbReference>
<evidence type="ECO:0000259" key="10">
    <source>
        <dbReference type="SMART" id="SM00363"/>
    </source>
</evidence>
<organism evidence="12">
    <name type="scientific">uncultured Chloroflexi bacterium Rifle_16ft_4_minimus_899</name>
    <dbReference type="NCBI Taxonomy" id="1665081"/>
    <lineage>
        <taxon>Bacteria</taxon>
        <taxon>Bacillati</taxon>
        <taxon>Chloroflexota</taxon>
        <taxon>environmental samples</taxon>
    </lineage>
</organism>
<dbReference type="Pfam" id="PF00163">
    <property type="entry name" value="Ribosomal_S4"/>
    <property type="match status" value="1"/>
</dbReference>
<protein>
    <recommendedName>
        <fullName evidence="8 9">Small ribosomal subunit protein uS4</fullName>
    </recommendedName>
</protein>
<dbReference type="EMBL" id="KT007054">
    <property type="protein sequence ID" value="AKQ04910.1"/>
    <property type="molecule type" value="Genomic_DNA"/>
</dbReference>
<dbReference type="InterPro" id="IPR022801">
    <property type="entry name" value="Ribosomal_uS4"/>
</dbReference>
<keyword evidence="6 9" id="KW-0687">Ribonucleoprotein</keyword>
<evidence type="ECO:0000256" key="5">
    <source>
        <dbReference type="ARBA" id="ARBA00022980"/>
    </source>
</evidence>
<feature type="domain" description="RNA-binding S4" evidence="10">
    <location>
        <begin position="98"/>
        <end position="161"/>
    </location>
</feature>
<dbReference type="GO" id="GO:0019843">
    <property type="term" value="F:rRNA binding"/>
    <property type="evidence" value="ECO:0007669"/>
    <property type="project" value="UniProtKB-UniRule"/>
</dbReference>
<dbReference type="Pfam" id="PF01479">
    <property type="entry name" value="S4"/>
    <property type="match status" value="1"/>
</dbReference>
<proteinExistence type="inferred from homology"/>
<evidence type="ECO:0000256" key="1">
    <source>
        <dbReference type="ARBA" id="ARBA00003866"/>
    </source>
</evidence>
<dbReference type="NCBIfam" id="NF003717">
    <property type="entry name" value="PRK05327.1"/>
    <property type="match status" value="1"/>
</dbReference>
<dbReference type="GO" id="GO:0006412">
    <property type="term" value="P:translation"/>
    <property type="evidence" value="ECO:0007669"/>
    <property type="project" value="UniProtKB-UniRule"/>
</dbReference>
<evidence type="ECO:0000256" key="2">
    <source>
        <dbReference type="ARBA" id="ARBA00007465"/>
    </source>
</evidence>
<evidence type="ECO:0000256" key="4">
    <source>
        <dbReference type="ARBA" id="ARBA00022884"/>
    </source>
</evidence>
<dbReference type="PROSITE" id="PS50889">
    <property type="entry name" value="S4"/>
    <property type="match status" value="1"/>
</dbReference>